<feature type="region of interest" description="Disordered" evidence="1">
    <location>
        <begin position="60"/>
        <end position="84"/>
    </location>
</feature>
<dbReference type="RefSeq" id="XP_005719224.1">
    <property type="nucleotide sequence ID" value="XM_005719167.1"/>
</dbReference>
<dbReference type="AlphaFoldDB" id="R7QNE3"/>
<dbReference type="Gramene" id="CDF39313">
    <property type="protein sequence ID" value="CDF39313"/>
    <property type="gene ID" value="CHC_T00006602001"/>
</dbReference>
<protein>
    <submittedName>
        <fullName evidence="2">Uncharacterized protein</fullName>
    </submittedName>
</protein>
<evidence type="ECO:0000313" key="3">
    <source>
        <dbReference type="Proteomes" id="UP000012073"/>
    </source>
</evidence>
<gene>
    <name evidence="2" type="ORF">CHC_T00006602001</name>
</gene>
<dbReference type="KEGG" id="ccp:CHC_T00006602001"/>
<organism evidence="2 3">
    <name type="scientific">Chondrus crispus</name>
    <name type="common">Carrageen Irish moss</name>
    <name type="synonym">Polymorpha crispa</name>
    <dbReference type="NCBI Taxonomy" id="2769"/>
    <lineage>
        <taxon>Eukaryota</taxon>
        <taxon>Rhodophyta</taxon>
        <taxon>Florideophyceae</taxon>
        <taxon>Rhodymeniophycidae</taxon>
        <taxon>Gigartinales</taxon>
        <taxon>Gigartinaceae</taxon>
        <taxon>Chondrus</taxon>
    </lineage>
</organism>
<evidence type="ECO:0000256" key="1">
    <source>
        <dbReference type="SAM" id="MobiDB-lite"/>
    </source>
</evidence>
<dbReference type="GeneID" id="17326943"/>
<evidence type="ECO:0000313" key="2">
    <source>
        <dbReference type="EMBL" id="CDF39313.1"/>
    </source>
</evidence>
<sequence>MQSDKPILDVKKFLSRKIVDNSKSKTVLSVILQAHSRAIEAIRSHFVKAFLHALPSHSPLNPIQDGHGRTDHEEEMEIDHEDDENDCEDAERNREFNAAKVAALRLHESGEYKLLSKYDTCWEKACFKAQREARSYAANYRDNLLRFCDCGTLPEIPKAQRDTRKMISVFSLALPRMKVGNGI</sequence>
<dbReference type="Proteomes" id="UP000012073">
    <property type="component" value="Unassembled WGS sequence"/>
</dbReference>
<accession>R7QNE3</accession>
<feature type="compositionally biased region" description="Acidic residues" evidence="1">
    <location>
        <begin position="73"/>
        <end position="84"/>
    </location>
</feature>
<keyword evidence="3" id="KW-1185">Reference proteome</keyword>
<dbReference type="EMBL" id="HG002022">
    <property type="protein sequence ID" value="CDF39313.1"/>
    <property type="molecule type" value="Genomic_DNA"/>
</dbReference>
<name>R7QNE3_CHOCR</name>
<reference evidence="3" key="1">
    <citation type="journal article" date="2013" name="Proc. Natl. Acad. Sci. U.S.A.">
        <title>Genome structure and metabolic features in the red seaweed Chondrus crispus shed light on evolution of the Archaeplastida.</title>
        <authorList>
            <person name="Collen J."/>
            <person name="Porcel B."/>
            <person name="Carre W."/>
            <person name="Ball S.G."/>
            <person name="Chaparro C."/>
            <person name="Tonon T."/>
            <person name="Barbeyron T."/>
            <person name="Michel G."/>
            <person name="Noel B."/>
            <person name="Valentin K."/>
            <person name="Elias M."/>
            <person name="Artiguenave F."/>
            <person name="Arun A."/>
            <person name="Aury J.M."/>
            <person name="Barbosa-Neto J.F."/>
            <person name="Bothwell J.H."/>
            <person name="Bouget F.Y."/>
            <person name="Brillet L."/>
            <person name="Cabello-Hurtado F."/>
            <person name="Capella-Gutierrez S."/>
            <person name="Charrier B."/>
            <person name="Cladiere L."/>
            <person name="Cock J.M."/>
            <person name="Coelho S.M."/>
            <person name="Colleoni C."/>
            <person name="Czjzek M."/>
            <person name="Da Silva C."/>
            <person name="Delage L."/>
            <person name="Denoeud F."/>
            <person name="Deschamps P."/>
            <person name="Dittami S.M."/>
            <person name="Gabaldon T."/>
            <person name="Gachon C.M."/>
            <person name="Groisillier A."/>
            <person name="Herve C."/>
            <person name="Jabbari K."/>
            <person name="Katinka M."/>
            <person name="Kloareg B."/>
            <person name="Kowalczyk N."/>
            <person name="Labadie K."/>
            <person name="Leblanc C."/>
            <person name="Lopez P.J."/>
            <person name="McLachlan D.H."/>
            <person name="Meslet-Cladiere L."/>
            <person name="Moustafa A."/>
            <person name="Nehr Z."/>
            <person name="Nyvall Collen P."/>
            <person name="Panaud O."/>
            <person name="Partensky F."/>
            <person name="Poulain J."/>
            <person name="Rensing S.A."/>
            <person name="Rousvoal S."/>
            <person name="Samson G."/>
            <person name="Symeonidi A."/>
            <person name="Weissenbach J."/>
            <person name="Zambounis A."/>
            <person name="Wincker P."/>
            <person name="Boyen C."/>
        </authorList>
    </citation>
    <scope>NUCLEOTIDE SEQUENCE [LARGE SCALE GENOMIC DNA]</scope>
    <source>
        <strain evidence="3">cv. Stackhouse</strain>
    </source>
</reference>
<proteinExistence type="predicted"/>